<dbReference type="EMBL" id="JTFC01000008">
    <property type="protein sequence ID" value="RUS58111.1"/>
    <property type="molecule type" value="Genomic_DNA"/>
</dbReference>
<dbReference type="RefSeq" id="WP_126989452.1">
    <property type="nucleotide sequence ID" value="NZ_JTFC01000008.1"/>
</dbReference>
<dbReference type="Proteomes" id="UP000288623">
    <property type="component" value="Unassembled WGS sequence"/>
</dbReference>
<dbReference type="GO" id="GO:0030170">
    <property type="term" value="F:pyridoxal phosphate binding"/>
    <property type="evidence" value="ECO:0007669"/>
    <property type="project" value="InterPro"/>
</dbReference>
<dbReference type="PROSITE" id="PS51340">
    <property type="entry name" value="MOSC"/>
    <property type="match status" value="1"/>
</dbReference>
<dbReference type="SUPFAM" id="SSF50800">
    <property type="entry name" value="PK beta-barrel domain-like"/>
    <property type="match status" value="1"/>
</dbReference>
<dbReference type="AlphaFoldDB" id="A0A433RXV5"/>
<feature type="domain" description="MOSC" evidence="1">
    <location>
        <begin position="30"/>
        <end position="164"/>
    </location>
</feature>
<dbReference type="Gene3D" id="2.40.33.20">
    <property type="entry name" value="PK beta-barrel domain-like"/>
    <property type="match status" value="1"/>
</dbReference>
<dbReference type="InterPro" id="IPR052353">
    <property type="entry name" value="Benzoxazolinone_Detox_Enz"/>
</dbReference>
<dbReference type="GO" id="GO:0003824">
    <property type="term" value="F:catalytic activity"/>
    <property type="evidence" value="ECO:0007669"/>
    <property type="project" value="InterPro"/>
</dbReference>
<evidence type="ECO:0000313" key="3">
    <source>
        <dbReference type="Proteomes" id="UP000288623"/>
    </source>
</evidence>
<reference evidence="2 3" key="1">
    <citation type="submission" date="2014-11" db="EMBL/GenBank/DDBJ databases">
        <title>Genome sequence and analysis of novel Kurthia sp.</title>
        <authorList>
            <person name="Lawson J.N."/>
            <person name="Gonzalez J.E."/>
            <person name="Rinauldi L."/>
            <person name="Xuan Z."/>
            <person name="Firman A."/>
            <person name="Shaddox L."/>
            <person name="Trudeau A."/>
            <person name="Shah S."/>
            <person name="Reiman D."/>
        </authorList>
    </citation>
    <scope>NUCLEOTIDE SEQUENCE [LARGE SCALE GENOMIC DNA]</scope>
    <source>
        <strain evidence="2 3">3B1D</strain>
    </source>
</reference>
<evidence type="ECO:0000259" key="1">
    <source>
        <dbReference type="PROSITE" id="PS51340"/>
    </source>
</evidence>
<dbReference type="InterPro" id="IPR005302">
    <property type="entry name" value="MoCF_Sase_C"/>
</dbReference>
<comment type="caution">
    <text evidence="2">The sequence shown here is derived from an EMBL/GenBank/DDBJ whole genome shotgun (WGS) entry which is preliminary data.</text>
</comment>
<dbReference type="PANTHER" id="PTHR30212:SF2">
    <property type="entry name" value="PROTEIN YIIM"/>
    <property type="match status" value="1"/>
</dbReference>
<proteinExistence type="predicted"/>
<accession>A0A433RXV5</accession>
<dbReference type="GO" id="GO:0030151">
    <property type="term" value="F:molybdenum ion binding"/>
    <property type="evidence" value="ECO:0007669"/>
    <property type="project" value="InterPro"/>
</dbReference>
<dbReference type="Pfam" id="PF03473">
    <property type="entry name" value="MOSC"/>
    <property type="match status" value="1"/>
</dbReference>
<dbReference type="PANTHER" id="PTHR30212">
    <property type="entry name" value="PROTEIN YIIM"/>
    <property type="match status" value="1"/>
</dbReference>
<dbReference type="Pfam" id="PF03475">
    <property type="entry name" value="YiiM_3-alpha"/>
    <property type="match status" value="1"/>
</dbReference>
<dbReference type="InterPro" id="IPR005163">
    <property type="entry name" value="Tri_helical_YiiM-like"/>
</dbReference>
<dbReference type="OrthoDB" id="9786134at2"/>
<evidence type="ECO:0000313" key="2">
    <source>
        <dbReference type="EMBL" id="RUS58111.1"/>
    </source>
</evidence>
<name>A0A433RXV5_9BACL</name>
<dbReference type="InterPro" id="IPR011037">
    <property type="entry name" value="Pyrv_Knase-like_insert_dom_sf"/>
</dbReference>
<organism evidence="2 3">
    <name type="scientific">Candidatus Kurthia intestinigallinarum</name>
    <dbReference type="NCBI Taxonomy" id="1562256"/>
    <lineage>
        <taxon>Bacteria</taxon>
        <taxon>Bacillati</taxon>
        <taxon>Bacillota</taxon>
        <taxon>Bacilli</taxon>
        <taxon>Bacillales</taxon>
        <taxon>Caryophanaceae</taxon>
        <taxon>Kurthia</taxon>
    </lineage>
</organism>
<protein>
    <submittedName>
        <fullName evidence="2">Sulfurase</fullName>
    </submittedName>
</protein>
<keyword evidence="3" id="KW-1185">Reference proteome</keyword>
<sequence>MMTALTYFSIGKPKKMSYGRDKTMETGICKEAVTEAFLTKNGFTGDGVADLKHHGGLDRAVCVYPYEHYLQWQEEFGDTLPPSAFGENITVREALEADVAIGDIYQLGDAVIQVTQGRIPCNTINRRVGNPQMMKRMVETGFTGYLCRVLEEGSVYSDSEMTLLQKDPANITVLFGNETYFHHAKDVERMKKIIAVDALADDWRERFDTRLAKLTY</sequence>
<gene>
    <name evidence="2" type="ORF">QI30_02910</name>
</gene>